<keyword evidence="5" id="KW-0997">Cell inner membrane</keyword>
<sequence>MLKTLFTFLVVVLFVIVANAQSAVPFTDTVTYYAKNRQKVFTVDSAYYVHKILPLDREKNLYPVVEYFKNGKPKLKAYTQKPDGTEYNGNYFEYFENGGRKSMQTYLNGKPVGKAYKYYPNGELYTVEEVEGYGWRMLECRDTTGVVVAQNGEGTWLVYDQDNENFIISGPVVNGKKDGEWSVKVNDDITEVELYSKLEPVKGYFKNKRGQFVEWSNDIIPGVNYSRLPMYKGGVQAFGRFLAKTIRYPAAAREKNVQGRVYVSFVITDKGKLTNFKIEKGIGFGCDEEVLRVMKLSPDWIPRYVKGKAVEEFYTVPIAFNLAND</sequence>
<gene>
    <name evidence="12" type="ORF">LT679_05985</name>
</gene>
<evidence type="ECO:0000256" key="6">
    <source>
        <dbReference type="ARBA" id="ARBA00022692"/>
    </source>
</evidence>
<comment type="caution">
    <text evidence="12">The sequence shown here is derived from an EMBL/GenBank/DDBJ whole genome shotgun (WGS) entry which is preliminary data.</text>
</comment>
<reference evidence="12 13" key="1">
    <citation type="submission" date="2021-12" db="EMBL/GenBank/DDBJ databases">
        <title>Mucilaginibacter roseus genome.</title>
        <authorList>
            <person name="Ferreira J.R."/>
            <person name="Newman J.D."/>
        </authorList>
    </citation>
    <scope>NUCLEOTIDE SEQUENCE [LARGE SCALE GENOMIC DNA]</scope>
    <source>
        <strain evidence="12 13">LMG 28454</strain>
    </source>
</reference>
<keyword evidence="3" id="KW-0813">Transport</keyword>
<keyword evidence="6" id="KW-0812">Transmembrane</keyword>
<evidence type="ECO:0000256" key="5">
    <source>
        <dbReference type="ARBA" id="ARBA00022519"/>
    </source>
</evidence>
<comment type="similarity">
    <text evidence="2">Belongs to the TonB family.</text>
</comment>
<evidence type="ECO:0000256" key="2">
    <source>
        <dbReference type="ARBA" id="ARBA00006555"/>
    </source>
</evidence>
<organism evidence="12 13">
    <name type="scientific">Mucilaginibacter roseus</name>
    <dbReference type="NCBI Taxonomy" id="1528868"/>
    <lineage>
        <taxon>Bacteria</taxon>
        <taxon>Pseudomonadati</taxon>
        <taxon>Bacteroidota</taxon>
        <taxon>Sphingobacteriia</taxon>
        <taxon>Sphingobacteriales</taxon>
        <taxon>Sphingobacteriaceae</taxon>
        <taxon>Mucilaginibacter</taxon>
    </lineage>
</organism>
<dbReference type="PANTHER" id="PTHR33446">
    <property type="entry name" value="PROTEIN TONB-RELATED"/>
    <property type="match status" value="1"/>
</dbReference>
<name>A0ABS8U3K2_9SPHI</name>
<evidence type="ECO:0000256" key="9">
    <source>
        <dbReference type="ARBA" id="ARBA00023136"/>
    </source>
</evidence>
<keyword evidence="13" id="KW-1185">Reference proteome</keyword>
<dbReference type="Gene3D" id="3.90.930.1">
    <property type="match status" value="1"/>
</dbReference>
<keyword evidence="7" id="KW-0653">Protein transport</keyword>
<evidence type="ECO:0000256" key="10">
    <source>
        <dbReference type="SAM" id="SignalP"/>
    </source>
</evidence>
<dbReference type="SUPFAM" id="SSF74653">
    <property type="entry name" value="TolA/TonB C-terminal domain"/>
    <property type="match status" value="1"/>
</dbReference>
<proteinExistence type="inferred from homology"/>
<dbReference type="Pfam" id="PF03544">
    <property type="entry name" value="TonB_C"/>
    <property type="match status" value="1"/>
</dbReference>
<feature type="domain" description="TonB C-terminal" evidence="11">
    <location>
        <begin position="233"/>
        <end position="325"/>
    </location>
</feature>
<dbReference type="InterPro" id="IPR051045">
    <property type="entry name" value="TonB-dependent_transducer"/>
</dbReference>
<evidence type="ECO:0000256" key="1">
    <source>
        <dbReference type="ARBA" id="ARBA00004383"/>
    </source>
</evidence>
<feature type="chain" id="PRO_5045562526" evidence="10">
    <location>
        <begin position="23"/>
        <end position="325"/>
    </location>
</feature>
<keyword evidence="9" id="KW-0472">Membrane</keyword>
<protein>
    <submittedName>
        <fullName evidence="12">TonB family protein</fullName>
    </submittedName>
</protein>
<evidence type="ECO:0000256" key="4">
    <source>
        <dbReference type="ARBA" id="ARBA00022475"/>
    </source>
</evidence>
<dbReference type="InterPro" id="IPR037682">
    <property type="entry name" value="TonB_C"/>
</dbReference>
<evidence type="ECO:0000256" key="7">
    <source>
        <dbReference type="ARBA" id="ARBA00022927"/>
    </source>
</evidence>
<dbReference type="Proteomes" id="UP001199919">
    <property type="component" value="Unassembled WGS sequence"/>
</dbReference>
<evidence type="ECO:0000313" key="13">
    <source>
        <dbReference type="Proteomes" id="UP001199919"/>
    </source>
</evidence>
<dbReference type="RefSeq" id="WP_232176519.1">
    <property type="nucleotide sequence ID" value="NZ_JAJPWV010000002.1"/>
</dbReference>
<feature type="signal peptide" evidence="10">
    <location>
        <begin position="1"/>
        <end position="22"/>
    </location>
</feature>
<keyword evidence="4" id="KW-1003">Cell membrane</keyword>
<dbReference type="Gene3D" id="3.30.1150.10">
    <property type="match status" value="1"/>
</dbReference>
<keyword evidence="8" id="KW-1133">Transmembrane helix</keyword>
<comment type="subcellular location">
    <subcellularLocation>
        <location evidence="1">Cell inner membrane</location>
        <topology evidence="1">Single-pass membrane protein</topology>
        <orientation evidence="1">Periplasmic side</orientation>
    </subcellularLocation>
</comment>
<dbReference type="SUPFAM" id="SSF82185">
    <property type="entry name" value="Histone H3 K4-specific methyltransferase SET7/9 N-terminal domain"/>
    <property type="match status" value="1"/>
</dbReference>
<evidence type="ECO:0000256" key="3">
    <source>
        <dbReference type="ARBA" id="ARBA00022448"/>
    </source>
</evidence>
<evidence type="ECO:0000256" key="8">
    <source>
        <dbReference type="ARBA" id="ARBA00022989"/>
    </source>
</evidence>
<evidence type="ECO:0000313" key="12">
    <source>
        <dbReference type="EMBL" id="MCD8740146.1"/>
    </source>
</evidence>
<dbReference type="NCBIfam" id="TIGR01352">
    <property type="entry name" value="tonB_Cterm"/>
    <property type="match status" value="1"/>
</dbReference>
<dbReference type="InterPro" id="IPR006260">
    <property type="entry name" value="TonB/TolA_C"/>
</dbReference>
<evidence type="ECO:0000259" key="11">
    <source>
        <dbReference type="PROSITE" id="PS52015"/>
    </source>
</evidence>
<keyword evidence="10" id="KW-0732">Signal</keyword>
<dbReference type="PROSITE" id="PS52015">
    <property type="entry name" value="TONB_CTD"/>
    <property type="match status" value="1"/>
</dbReference>
<accession>A0ABS8U3K2</accession>
<dbReference type="PANTHER" id="PTHR33446:SF2">
    <property type="entry name" value="PROTEIN TONB"/>
    <property type="match status" value="1"/>
</dbReference>
<dbReference type="EMBL" id="JAJPWV010000002">
    <property type="protein sequence ID" value="MCD8740146.1"/>
    <property type="molecule type" value="Genomic_DNA"/>
</dbReference>